<evidence type="ECO:0008006" key="4">
    <source>
        <dbReference type="Google" id="ProtNLM"/>
    </source>
</evidence>
<dbReference type="EMBL" id="JACTVM010000002">
    <property type="protein sequence ID" value="MBC9226045.1"/>
    <property type="molecule type" value="Genomic_DNA"/>
</dbReference>
<comment type="caution">
    <text evidence="2">The sequence shown here is derived from an EMBL/GenBank/DDBJ whole genome shotgun (WGS) entry which is preliminary data.</text>
</comment>
<name>A0A8I0K2M6_9ACTN</name>
<dbReference type="Proteomes" id="UP000620591">
    <property type="component" value="Unassembled WGS sequence"/>
</dbReference>
<evidence type="ECO:0000313" key="2">
    <source>
        <dbReference type="EMBL" id="MBC9226045.1"/>
    </source>
</evidence>
<sequence>MKSPVRQRALIAVASGAIALSTAVAVTPAASAAPNSYAYSAARWLDDQLTGGLVHNPNWGGFDDYGLSLDVFFALNELGTRTATQTRIVDAVSAKVADYTTYDDGSKVTFYPGSGGKLAVAVEAVGGDASDVNGTDLVAQIERLTDDTTGAIDPGLTYGGVGQTWATRALVAAGSDEADESVAFLLSKQCPNGSFLQNYAAACESTIEVDSTAFATIALAEAVKAGHTGVADELAAAAKALASAQAADGSFVGNGTPNTNSTGLAATALRLAGQAGAAGSAAAWLVKHQVTDAKAEDTALANEIGAVAYDAAAMATGTDEGITDESRDQWIRATAQAAAGVQAQLSATKVEVTRSGTFVSARRAASVRATGLRPGEKYTATIAGGGTARGTVPANGVVTASVATPAGTATRTVTVTGSRGNRAGSTSVTVLGARKLAVAKARKKVKRAKVQKVVVRGLAAREPVRIQYRGKVVRRGVASAQGTYTYRFKVGRKTGTAKVVVRGAFTDRQGATSFRVVK</sequence>
<feature type="signal peptide" evidence="1">
    <location>
        <begin position="1"/>
        <end position="32"/>
    </location>
</feature>
<dbReference type="InterPro" id="IPR008930">
    <property type="entry name" value="Terpenoid_cyclase/PrenylTrfase"/>
</dbReference>
<organism evidence="2 3">
    <name type="scientific">Aeromicrobium senzhongii</name>
    <dbReference type="NCBI Taxonomy" id="2663859"/>
    <lineage>
        <taxon>Bacteria</taxon>
        <taxon>Bacillati</taxon>
        <taxon>Actinomycetota</taxon>
        <taxon>Actinomycetes</taxon>
        <taxon>Propionibacteriales</taxon>
        <taxon>Nocardioidaceae</taxon>
        <taxon>Aeromicrobium</taxon>
    </lineage>
</organism>
<gene>
    <name evidence="2" type="ORF">IBG24_06945</name>
</gene>
<protein>
    <recommendedName>
        <fullName evidence="4">Terpene cyclase/mutase family protein</fullName>
    </recommendedName>
</protein>
<reference evidence="2" key="1">
    <citation type="submission" date="2020-09" db="EMBL/GenBank/DDBJ databases">
        <title>Novel species in genus Aeromicrobium.</title>
        <authorList>
            <person name="Zhang G."/>
        </authorList>
    </citation>
    <scope>NUCLEOTIDE SEQUENCE</scope>
    <source>
        <strain evidence="2">Zg-636</strain>
    </source>
</reference>
<dbReference type="Gene3D" id="1.50.10.20">
    <property type="match status" value="1"/>
</dbReference>
<dbReference type="AlphaFoldDB" id="A0A8I0K2M6"/>
<evidence type="ECO:0000256" key="1">
    <source>
        <dbReference type="SAM" id="SignalP"/>
    </source>
</evidence>
<proteinExistence type="predicted"/>
<feature type="chain" id="PRO_5034379209" description="Terpene cyclase/mutase family protein" evidence="1">
    <location>
        <begin position="33"/>
        <end position="518"/>
    </location>
</feature>
<evidence type="ECO:0000313" key="3">
    <source>
        <dbReference type="Proteomes" id="UP000620591"/>
    </source>
</evidence>
<dbReference type="RefSeq" id="WP_187769084.1">
    <property type="nucleotide sequence ID" value="NZ_JACTVM010000002.1"/>
</dbReference>
<keyword evidence="1" id="KW-0732">Signal</keyword>
<dbReference type="SUPFAM" id="SSF48239">
    <property type="entry name" value="Terpenoid cyclases/Protein prenyltransferases"/>
    <property type="match status" value="1"/>
</dbReference>
<accession>A0A8I0K2M6</accession>